<dbReference type="PANTHER" id="PTHR17604">
    <property type="entry name" value="TRANSCRIPTION COFACTOR VESTIGIAL-LIKE PROTEIN 4"/>
    <property type="match status" value="1"/>
</dbReference>
<evidence type="ECO:0008006" key="6">
    <source>
        <dbReference type="Google" id="ProtNLM"/>
    </source>
</evidence>
<dbReference type="SMART" id="SM00711">
    <property type="entry name" value="TDU"/>
    <property type="match status" value="2"/>
</dbReference>
<evidence type="ECO:0000256" key="3">
    <source>
        <dbReference type="SAM" id="MobiDB-lite"/>
    </source>
</evidence>
<dbReference type="InterPro" id="IPR006627">
    <property type="entry name" value="TDU_repeat"/>
</dbReference>
<organism evidence="4 5">
    <name type="scientific">Alosa alosa</name>
    <name type="common">allis shad</name>
    <dbReference type="NCBI Taxonomy" id="278164"/>
    <lineage>
        <taxon>Eukaryota</taxon>
        <taxon>Metazoa</taxon>
        <taxon>Chordata</taxon>
        <taxon>Craniata</taxon>
        <taxon>Vertebrata</taxon>
        <taxon>Euteleostomi</taxon>
        <taxon>Actinopterygii</taxon>
        <taxon>Neopterygii</taxon>
        <taxon>Teleostei</taxon>
        <taxon>Clupei</taxon>
        <taxon>Clupeiformes</taxon>
        <taxon>Clupeoidei</taxon>
        <taxon>Clupeidae</taxon>
        <taxon>Alosa</taxon>
    </lineage>
</organism>
<evidence type="ECO:0000256" key="2">
    <source>
        <dbReference type="ARBA" id="ARBA00025784"/>
    </source>
</evidence>
<dbReference type="AlphaFoldDB" id="A0AAV6H613"/>
<dbReference type="InterPro" id="IPR028184">
    <property type="entry name" value="VGLL4"/>
</dbReference>
<dbReference type="EMBL" id="JADWDJ010000005">
    <property type="protein sequence ID" value="KAG5281446.1"/>
    <property type="molecule type" value="Genomic_DNA"/>
</dbReference>
<comment type="similarity">
    <text evidence="2">Belongs to the vestigial family.</text>
</comment>
<feature type="region of interest" description="Disordered" evidence="3">
    <location>
        <begin position="128"/>
        <end position="156"/>
    </location>
</feature>
<comment type="caution">
    <text evidence="4">The sequence shown here is derived from an EMBL/GenBank/DDBJ whole genome shotgun (WGS) entry which is preliminary data.</text>
</comment>
<evidence type="ECO:0000313" key="4">
    <source>
        <dbReference type="EMBL" id="KAG5281446.1"/>
    </source>
</evidence>
<dbReference type="PANTHER" id="PTHR17604:SF4">
    <property type="entry name" value="VESTIGIAL-LIKE 4 LIKE"/>
    <property type="match status" value="1"/>
</dbReference>
<reference evidence="4" key="1">
    <citation type="submission" date="2020-10" db="EMBL/GenBank/DDBJ databases">
        <title>Chromosome-scale genome assembly of the Allis shad, Alosa alosa.</title>
        <authorList>
            <person name="Margot Z."/>
            <person name="Christophe K."/>
            <person name="Cabau C."/>
            <person name="Louis A."/>
            <person name="Berthelot C."/>
            <person name="Parey E."/>
            <person name="Roest Crollius H."/>
            <person name="Montfort J."/>
            <person name="Robinson-Rechavi M."/>
            <person name="Bucao C."/>
            <person name="Bouchez O."/>
            <person name="Gislard M."/>
            <person name="Lluch J."/>
            <person name="Milhes M."/>
            <person name="Lampietro C."/>
            <person name="Lopez Roques C."/>
            <person name="Donnadieu C."/>
            <person name="Braasch I."/>
            <person name="Desvignes T."/>
            <person name="Postlethwait J."/>
            <person name="Bobe J."/>
            <person name="Guiguen Y."/>
        </authorList>
    </citation>
    <scope>NUCLEOTIDE SEQUENCE</scope>
    <source>
        <strain evidence="4">M-15738</strain>
        <tissue evidence="4">Blood</tissue>
    </source>
</reference>
<feature type="compositionally biased region" description="Low complexity" evidence="3">
    <location>
        <begin position="80"/>
        <end position="106"/>
    </location>
</feature>
<dbReference type="Pfam" id="PF15245">
    <property type="entry name" value="VGLL4"/>
    <property type="match status" value="1"/>
</dbReference>
<proteinExistence type="inferred from homology"/>
<feature type="compositionally biased region" description="Low complexity" evidence="3">
    <location>
        <begin position="145"/>
        <end position="155"/>
    </location>
</feature>
<keyword evidence="5" id="KW-1185">Reference proteome</keyword>
<gene>
    <name evidence="4" type="ORF">AALO_G00072290</name>
</gene>
<comment type="function">
    <text evidence="1">May act as a specific coactivator for the mammalian TEFs.</text>
</comment>
<name>A0AAV6H613_9TELE</name>
<feature type="compositionally biased region" description="Basic and acidic residues" evidence="3">
    <location>
        <begin position="132"/>
        <end position="144"/>
    </location>
</feature>
<feature type="region of interest" description="Disordered" evidence="3">
    <location>
        <begin position="44"/>
        <end position="106"/>
    </location>
</feature>
<accession>A0AAV6H613</accession>
<sequence length="241" mass="26788">MAVTNFPYITRMNSGFKVYILEGQPHLRSEDRYRHVTSDHVRLVPSRPVGRPGKRKHSSELGLTLEERRERVLNKHAAAVRRSSVASVPESPSSTSTDSPASSPTVSPMLVCPAYAAPMLDEPLALIKKPRREPPPETPAERTRATPARQQQVRPSVITCVSSATKSNRRPLERYSHSTVVSEGSCDRVEEHFQRSLGANYYKTASPPSTSVSVDEHFAKALGDKWLQIKGSPALIYPPRR</sequence>
<evidence type="ECO:0000256" key="1">
    <source>
        <dbReference type="ARBA" id="ARBA00002229"/>
    </source>
</evidence>
<protein>
    <recommendedName>
        <fullName evidence="6">Transcription cofactor vestigial-like protein 4</fullName>
    </recommendedName>
</protein>
<evidence type="ECO:0000313" key="5">
    <source>
        <dbReference type="Proteomes" id="UP000823561"/>
    </source>
</evidence>
<dbReference type="GO" id="GO:0045892">
    <property type="term" value="P:negative regulation of DNA-templated transcription"/>
    <property type="evidence" value="ECO:0007669"/>
    <property type="project" value="TreeGrafter"/>
</dbReference>
<dbReference type="Proteomes" id="UP000823561">
    <property type="component" value="Chromosome 5"/>
</dbReference>
<dbReference type="GO" id="GO:0001223">
    <property type="term" value="F:transcription coactivator binding"/>
    <property type="evidence" value="ECO:0007669"/>
    <property type="project" value="TreeGrafter"/>
</dbReference>